<dbReference type="GO" id="GO:0005524">
    <property type="term" value="F:ATP binding"/>
    <property type="evidence" value="ECO:0007669"/>
    <property type="project" value="UniProtKB-KW"/>
</dbReference>
<evidence type="ECO:0000256" key="2">
    <source>
        <dbReference type="ARBA" id="ARBA00005810"/>
    </source>
</evidence>
<evidence type="ECO:0000256" key="11">
    <source>
        <dbReference type="ARBA" id="ARBA00029766"/>
    </source>
</evidence>
<dbReference type="Pfam" id="PF01288">
    <property type="entry name" value="HPPK"/>
    <property type="match status" value="1"/>
</dbReference>
<evidence type="ECO:0000313" key="15">
    <source>
        <dbReference type="Proteomes" id="UP000588604"/>
    </source>
</evidence>
<keyword evidence="6" id="KW-0547">Nucleotide-binding</keyword>
<dbReference type="GO" id="GO:0003848">
    <property type="term" value="F:2-amino-4-hydroxy-6-hydroxymethyldihydropteridine diphosphokinase activity"/>
    <property type="evidence" value="ECO:0007669"/>
    <property type="project" value="UniProtKB-EC"/>
</dbReference>
<evidence type="ECO:0000256" key="8">
    <source>
        <dbReference type="ARBA" id="ARBA00022840"/>
    </source>
</evidence>
<dbReference type="EC" id="2.7.6.3" evidence="3"/>
<dbReference type="Proteomes" id="UP000588604">
    <property type="component" value="Unassembled WGS sequence"/>
</dbReference>
<dbReference type="GO" id="GO:0016301">
    <property type="term" value="F:kinase activity"/>
    <property type="evidence" value="ECO:0007669"/>
    <property type="project" value="UniProtKB-KW"/>
</dbReference>
<dbReference type="RefSeq" id="WP_184497828.1">
    <property type="nucleotide sequence ID" value="NZ_JACIJO010000004.1"/>
</dbReference>
<dbReference type="NCBIfam" id="TIGR01498">
    <property type="entry name" value="folK"/>
    <property type="match status" value="1"/>
</dbReference>
<dbReference type="CDD" id="cd00483">
    <property type="entry name" value="HPPK"/>
    <property type="match status" value="1"/>
</dbReference>
<evidence type="ECO:0000256" key="12">
    <source>
        <dbReference type="ARBA" id="ARBA00033413"/>
    </source>
</evidence>
<dbReference type="GO" id="GO:0046656">
    <property type="term" value="P:folic acid biosynthetic process"/>
    <property type="evidence" value="ECO:0007669"/>
    <property type="project" value="UniProtKB-KW"/>
</dbReference>
<keyword evidence="5 14" id="KW-0808">Transferase</keyword>
<evidence type="ECO:0000256" key="1">
    <source>
        <dbReference type="ARBA" id="ARBA00005051"/>
    </source>
</evidence>
<comment type="function">
    <text evidence="10">Catalyzes the transfer of pyrophosphate from adenosine triphosphate (ATP) to 6-hydroxymethyl-7,8-dihydropterin, an enzymatic step in folate biosynthesis pathway.</text>
</comment>
<gene>
    <name evidence="14" type="ORF">FHS59_004248</name>
</gene>
<dbReference type="InterPro" id="IPR000550">
    <property type="entry name" value="Hppk"/>
</dbReference>
<dbReference type="UniPathway" id="UPA00077">
    <property type="reaction ID" value="UER00155"/>
</dbReference>
<name>A0A841MJW2_9BACT</name>
<dbReference type="Gene3D" id="3.30.70.560">
    <property type="entry name" value="7,8-Dihydro-6-hydroxymethylpterin-pyrophosphokinase HPPK"/>
    <property type="match status" value="1"/>
</dbReference>
<comment type="caution">
    <text evidence="14">The sequence shown here is derived from an EMBL/GenBank/DDBJ whole genome shotgun (WGS) entry which is preliminary data.</text>
</comment>
<evidence type="ECO:0000256" key="4">
    <source>
        <dbReference type="ARBA" id="ARBA00016218"/>
    </source>
</evidence>
<sequence length="160" mass="18440">MSRVTLLLGGNRGDRDLLLTTAVESVTKRYSLLFKSLVYETEAWGGIAKGPFLNQVIQIETSETPMVLLAFIQKIEVDLGRLRNDHWGDRTMDIDILFWDKMIITTPELNIPHPFIQERKFVLEPLNEIMPDFVHPVLKKTIRELVAECKDKSSVQVFKK</sequence>
<evidence type="ECO:0000256" key="10">
    <source>
        <dbReference type="ARBA" id="ARBA00029409"/>
    </source>
</evidence>
<evidence type="ECO:0000256" key="7">
    <source>
        <dbReference type="ARBA" id="ARBA00022777"/>
    </source>
</evidence>
<protein>
    <recommendedName>
        <fullName evidence="4">2-amino-4-hydroxy-6-hydroxymethyldihydropteridine pyrophosphokinase</fullName>
        <ecNumber evidence="3">2.7.6.3</ecNumber>
    </recommendedName>
    <alternativeName>
        <fullName evidence="11">6-hydroxymethyl-7,8-dihydropterin pyrophosphokinase</fullName>
    </alternativeName>
    <alternativeName>
        <fullName evidence="12">7,8-dihydro-6-hydroxymethylpterin-pyrophosphokinase</fullName>
    </alternativeName>
</protein>
<keyword evidence="9" id="KW-0289">Folate biosynthesis</keyword>
<keyword evidence="8" id="KW-0067">ATP-binding</keyword>
<keyword evidence="7 14" id="KW-0418">Kinase</keyword>
<evidence type="ECO:0000256" key="6">
    <source>
        <dbReference type="ARBA" id="ARBA00022741"/>
    </source>
</evidence>
<dbReference type="PANTHER" id="PTHR43071">
    <property type="entry name" value="2-AMINO-4-HYDROXY-6-HYDROXYMETHYLDIHYDROPTERIDINE PYROPHOSPHOKINASE"/>
    <property type="match status" value="1"/>
</dbReference>
<comment type="pathway">
    <text evidence="1">Cofactor biosynthesis; tetrahydrofolate biosynthesis; 2-amino-4-hydroxy-6-hydroxymethyl-7,8-dihydropteridine diphosphate from 7,8-dihydroneopterin triphosphate: step 4/4.</text>
</comment>
<evidence type="ECO:0000256" key="9">
    <source>
        <dbReference type="ARBA" id="ARBA00022909"/>
    </source>
</evidence>
<dbReference type="InterPro" id="IPR035907">
    <property type="entry name" value="Hppk_sf"/>
</dbReference>
<dbReference type="GO" id="GO:0046654">
    <property type="term" value="P:tetrahydrofolate biosynthetic process"/>
    <property type="evidence" value="ECO:0007669"/>
    <property type="project" value="UniProtKB-UniPathway"/>
</dbReference>
<dbReference type="EMBL" id="JACIJO010000004">
    <property type="protein sequence ID" value="MBB6328592.1"/>
    <property type="molecule type" value="Genomic_DNA"/>
</dbReference>
<keyword evidence="15" id="KW-1185">Reference proteome</keyword>
<evidence type="ECO:0000256" key="5">
    <source>
        <dbReference type="ARBA" id="ARBA00022679"/>
    </source>
</evidence>
<feature type="domain" description="7,8-dihydro-6-hydroxymethylpterin-pyrophosphokinase" evidence="13">
    <location>
        <begin position="6"/>
        <end position="131"/>
    </location>
</feature>
<comment type="similarity">
    <text evidence="2">Belongs to the HPPK family.</text>
</comment>
<evidence type="ECO:0000313" key="14">
    <source>
        <dbReference type="EMBL" id="MBB6328592.1"/>
    </source>
</evidence>
<proteinExistence type="inferred from homology"/>
<dbReference type="PANTHER" id="PTHR43071:SF1">
    <property type="entry name" value="2-AMINO-4-HYDROXY-6-HYDROXYMETHYLDIHYDROPTERIDINE PYROPHOSPHOKINASE"/>
    <property type="match status" value="1"/>
</dbReference>
<accession>A0A841MJW2</accession>
<evidence type="ECO:0000259" key="13">
    <source>
        <dbReference type="Pfam" id="PF01288"/>
    </source>
</evidence>
<dbReference type="AlphaFoldDB" id="A0A841MJW2"/>
<dbReference type="SUPFAM" id="SSF55083">
    <property type="entry name" value="6-hydroxymethyl-7,8-dihydropterin pyrophosphokinase, HPPK"/>
    <property type="match status" value="1"/>
</dbReference>
<reference evidence="14 15" key="1">
    <citation type="submission" date="2020-08" db="EMBL/GenBank/DDBJ databases">
        <title>Genomic Encyclopedia of Type Strains, Phase IV (KMG-IV): sequencing the most valuable type-strain genomes for metagenomic binning, comparative biology and taxonomic classification.</title>
        <authorList>
            <person name="Goeker M."/>
        </authorList>
    </citation>
    <scope>NUCLEOTIDE SEQUENCE [LARGE SCALE GENOMIC DNA]</scope>
    <source>
        <strain evidence="14 15">DSM 102044</strain>
    </source>
</reference>
<organism evidence="14 15">
    <name type="scientific">Algoriphagus iocasae</name>
    <dbReference type="NCBI Taxonomy" id="1836499"/>
    <lineage>
        <taxon>Bacteria</taxon>
        <taxon>Pseudomonadati</taxon>
        <taxon>Bacteroidota</taxon>
        <taxon>Cytophagia</taxon>
        <taxon>Cytophagales</taxon>
        <taxon>Cyclobacteriaceae</taxon>
        <taxon>Algoriphagus</taxon>
    </lineage>
</organism>
<evidence type="ECO:0000256" key="3">
    <source>
        <dbReference type="ARBA" id="ARBA00013253"/>
    </source>
</evidence>